<keyword evidence="2" id="KW-1185">Reference proteome</keyword>
<name>A0ABY5PAU7_9ACTN</name>
<dbReference type="EMBL" id="CP088295">
    <property type="protein sequence ID" value="UUY01736.1"/>
    <property type="molecule type" value="Genomic_DNA"/>
</dbReference>
<organism evidence="1 2">
    <name type="scientific">Svornostia abyssi</name>
    <dbReference type="NCBI Taxonomy" id="2898438"/>
    <lineage>
        <taxon>Bacteria</taxon>
        <taxon>Bacillati</taxon>
        <taxon>Actinomycetota</taxon>
        <taxon>Thermoleophilia</taxon>
        <taxon>Solirubrobacterales</taxon>
        <taxon>Baekduiaceae</taxon>
        <taxon>Svornostia</taxon>
    </lineage>
</organism>
<gene>
    <name evidence="1" type="ORF">LRS13_13490</name>
</gene>
<evidence type="ECO:0000313" key="2">
    <source>
        <dbReference type="Proteomes" id="UP001058860"/>
    </source>
</evidence>
<dbReference type="RefSeq" id="WP_353862285.1">
    <property type="nucleotide sequence ID" value="NZ_CP088295.1"/>
</dbReference>
<dbReference type="Proteomes" id="UP001058860">
    <property type="component" value="Chromosome"/>
</dbReference>
<reference evidence="2" key="1">
    <citation type="submission" date="2021-11" db="EMBL/GenBank/DDBJ databases">
        <title>Cultivation dependent microbiological survey of springs from the worlds oldest radium mine currently devoted to the extraction of radon-saturated water.</title>
        <authorList>
            <person name="Kapinusova G."/>
            <person name="Smrhova T."/>
            <person name="Strejcek M."/>
            <person name="Suman J."/>
            <person name="Jani K."/>
            <person name="Pajer P."/>
            <person name="Uhlik O."/>
        </authorList>
    </citation>
    <scope>NUCLEOTIDE SEQUENCE [LARGE SCALE GENOMIC DNA]</scope>
    <source>
        <strain evidence="2">J379</strain>
    </source>
</reference>
<evidence type="ECO:0000313" key="1">
    <source>
        <dbReference type="EMBL" id="UUY01736.1"/>
    </source>
</evidence>
<protein>
    <submittedName>
        <fullName evidence="1">Uncharacterized protein</fullName>
    </submittedName>
</protein>
<sequence length="73" mass="7909">MSDSRDIASALRMVIAQHPDGLRVLRDLDAALAVLTGHPTDVTHLSDGARQIVQNLVDAGVHRAPHHRKDNDA</sequence>
<accession>A0ABY5PAU7</accession>
<proteinExistence type="predicted"/>